<dbReference type="InterPro" id="IPR010433">
    <property type="entry name" value="EIF-4B_pln"/>
</dbReference>
<gene>
    <name evidence="2" type="ORF">DCAF_LOCUS9024</name>
</gene>
<protein>
    <submittedName>
        <fullName evidence="2">Uncharacterized protein</fullName>
    </submittedName>
</protein>
<name>A0AAV1REA2_9ROSI</name>
<proteinExistence type="predicted"/>
<organism evidence="2 3">
    <name type="scientific">Dovyalis caffra</name>
    <dbReference type="NCBI Taxonomy" id="77055"/>
    <lineage>
        <taxon>Eukaryota</taxon>
        <taxon>Viridiplantae</taxon>
        <taxon>Streptophyta</taxon>
        <taxon>Embryophyta</taxon>
        <taxon>Tracheophyta</taxon>
        <taxon>Spermatophyta</taxon>
        <taxon>Magnoliopsida</taxon>
        <taxon>eudicotyledons</taxon>
        <taxon>Gunneridae</taxon>
        <taxon>Pentapetalae</taxon>
        <taxon>rosids</taxon>
        <taxon>fabids</taxon>
        <taxon>Malpighiales</taxon>
        <taxon>Salicaceae</taxon>
        <taxon>Flacourtieae</taxon>
        <taxon>Dovyalis</taxon>
    </lineage>
</organism>
<evidence type="ECO:0000313" key="3">
    <source>
        <dbReference type="Proteomes" id="UP001314170"/>
    </source>
</evidence>
<feature type="region of interest" description="Disordered" evidence="1">
    <location>
        <begin position="129"/>
        <end position="199"/>
    </location>
</feature>
<dbReference type="GO" id="GO:0003743">
    <property type="term" value="F:translation initiation factor activity"/>
    <property type="evidence" value="ECO:0007669"/>
    <property type="project" value="InterPro"/>
</dbReference>
<reference evidence="2 3" key="1">
    <citation type="submission" date="2024-01" db="EMBL/GenBank/DDBJ databases">
        <authorList>
            <person name="Waweru B."/>
        </authorList>
    </citation>
    <scope>NUCLEOTIDE SEQUENCE [LARGE SCALE GENOMIC DNA]</scope>
</reference>
<sequence length="217" mass="24712">MDTAHLIILWRDADASGLHAHFMDTIPKVHVIAVYATMNVAANYIVSMLRLLWHVTSDVMPETGEEKLLKEQIEHLKKELDKELTTKVNREPQQVSVDNLPSLRELITEKERELVMLVRDLDDKVRFGPKAIERPGSGAGRASGFSERPPSRSGSFDESRSMEFMDRPRSRGQPDIWTRPADERKSFQGGRERGFLGSRDFDRSHVVESNVSHGESF</sequence>
<evidence type="ECO:0000256" key="1">
    <source>
        <dbReference type="SAM" id="MobiDB-lite"/>
    </source>
</evidence>
<keyword evidence="3" id="KW-1185">Reference proteome</keyword>
<dbReference type="Pfam" id="PF06273">
    <property type="entry name" value="eIF-4B"/>
    <property type="match status" value="1"/>
</dbReference>
<feature type="compositionally biased region" description="Basic and acidic residues" evidence="1">
    <location>
        <begin position="155"/>
        <end position="169"/>
    </location>
</feature>
<dbReference type="Proteomes" id="UP001314170">
    <property type="component" value="Unassembled WGS sequence"/>
</dbReference>
<comment type="caution">
    <text evidence="2">The sequence shown here is derived from an EMBL/GenBank/DDBJ whole genome shotgun (WGS) entry which is preliminary data.</text>
</comment>
<evidence type="ECO:0000313" key="2">
    <source>
        <dbReference type="EMBL" id="CAK7332527.1"/>
    </source>
</evidence>
<accession>A0AAV1REA2</accession>
<feature type="compositionally biased region" description="Basic and acidic residues" evidence="1">
    <location>
        <begin position="180"/>
        <end position="199"/>
    </location>
</feature>
<dbReference type="EMBL" id="CAWUPB010000913">
    <property type="protein sequence ID" value="CAK7332527.1"/>
    <property type="molecule type" value="Genomic_DNA"/>
</dbReference>
<dbReference type="AlphaFoldDB" id="A0AAV1REA2"/>